<dbReference type="Proteomes" id="UP001610861">
    <property type="component" value="Unassembled WGS sequence"/>
</dbReference>
<dbReference type="Pfam" id="PF13692">
    <property type="entry name" value="Glyco_trans_1_4"/>
    <property type="match status" value="1"/>
</dbReference>
<dbReference type="InterPro" id="IPR050194">
    <property type="entry name" value="Glycosyltransferase_grp1"/>
</dbReference>
<evidence type="ECO:0000256" key="1">
    <source>
        <dbReference type="ARBA" id="ARBA00021292"/>
    </source>
</evidence>
<reference evidence="2 3" key="1">
    <citation type="submission" date="2024-09" db="EMBL/GenBank/DDBJ databases">
        <authorList>
            <person name="Pan X."/>
        </authorList>
    </citation>
    <scope>NUCLEOTIDE SEQUENCE [LARGE SCALE GENOMIC DNA]</scope>
    <source>
        <strain evidence="2 3">B2969</strain>
    </source>
</reference>
<evidence type="ECO:0000313" key="3">
    <source>
        <dbReference type="Proteomes" id="UP001610861"/>
    </source>
</evidence>
<dbReference type="PANTHER" id="PTHR45947:SF3">
    <property type="entry name" value="SULFOQUINOVOSYL TRANSFERASE SQD2"/>
    <property type="match status" value="1"/>
</dbReference>
<gene>
    <name evidence="2" type="ORF">ACH3VR_14560</name>
</gene>
<proteinExistence type="predicted"/>
<evidence type="ECO:0000313" key="2">
    <source>
        <dbReference type="EMBL" id="MFH8251588.1"/>
    </source>
</evidence>
<keyword evidence="2" id="KW-0328">Glycosyltransferase</keyword>
<dbReference type="Gene3D" id="3.40.50.2000">
    <property type="entry name" value="Glycogen Phosphorylase B"/>
    <property type="match status" value="2"/>
</dbReference>
<keyword evidence="3" id="KW-1185">Reference proteome</keyword>
<dbReference type="PANTHER" id="PTHR45947">
    <property type="entry name" value="SULFOQUINOVOSYL TRANSFERASE SQD2"/>
    <property type="match status" value="1"/>
</dbReference>
<dbReference type="SUPFAM" id="SSF53756">
    <property type="entry name" value="UDP-Glycosyltransferase/glycogen phosphorylase"/>
    <property type="match status" value="1"/>
</dbReference>
<sequence>MRVLVPLNSLELGGTQINAVDFADALRVHGIESFLVGAEESLGEGPSLLDYARSKGVQVRVYDAKPGLLSHGRQLTAIADELRVDLVHVYGMWGAARPVYWGPARLGRLPWVHTVYEMSVSHVVHRHMPLVVGTGYLLEELASRPGTTVLVSPPVDLASDSPDAGGGLAFRDDHALGDGPLLGIVSRLDSREKAVSIDVAIDAMRELAGQDATLFVVGGGDAEVPLRRHAEEVNAVVGREAVRFLGAMHDPRPAYAGADIMLGMGSSAARALAFGKPLIVQGSTGWSQLFEPATAAGLARSSYWSAQPAPDAVGDLTRSATALIGDADRRNALGVFGREFAMERFGLTAMTERIAQLYASAIDSYGSRDWLRDLPKEGQRLREMIARRIGPST</sequence>
<protein>
    <recommendedName>
        <fullName evidence="1">D-inositol 3-phosphate glycosyltransferase</fullName>
    </recommendedName>
</protein>
<dbReference type="RefSeq" id="WP_397557042.1">
    <property type="nucleotide sequence ID" value="NZ_JBIQWL010000005.1"/>
</dbReference>
<name>A0ABW7Q9P7_9MICO</name>
<dbReference type="CDD" id="cd03801">
    <property type="entry name" value="GT4_PimA-like"/>
    <property type="match status" value="1"/>
</dbReference>
<organism evidence="2 3">
    <name type="scientific">Microbacterium alkaliflavum</name>
    <dbReference type="NCBI Taxonomy" id="3248839"/>
    <lineage>
        <taxon>Bacteria</taxon>
        <taxon>Bacillati</taxon>
        <taxon>Actinomycetota</taxon>
        <taxon>Actinomycetes</taxon>
        <taxon>Micrococcales</taxon>
        <taxon>Microbacteriaceae</taxon>
        <taxon>Microbacterium</taxon>
    </lineage>
</organism>
<dbReference type="GO" id="GO:0016757">
    <property type="term" value="F:glycosyltransferase activity"/>
    <property type="evidence" value="ECO:0007669"/>
    <property type="project" value="UniProtKB-KW"/>
</dbReference>
<comment type="caution">
    <text evidence="2">The sequence shown here is derived from an EMBL/GenBank/DDBJ whole genome shotgun (WGS) entry which is preliminary data.</text>
</comment>
<accession>A0ABW7Q9P7</accession>
<dbReference type="EMBL" id="JBIQWL010000005">
    <property type="protein sequence ID" value="MFH8251588.1"/>
    <property type="molecule type" value="Genomic_DNA"/>
</dbReference>
<keyword evidence="2" id="KW-0808">Transferase</keyword>